<reference evidence="5" key="1">
    <citation type="submission" date="2016-10" db="EMBL/GenBank/DDBJ databases">
        <authorList>
            <person name="Varghese N."/>
            <person name="Submissions S."/>
        </authorList>
    </citation>
    <scope>NUCLEOTIDE SEQUENCE [LARGE SCALE GENOMIC DNA]</scope>
    <source>
        <strain evidence="5">DSM 11706</strain>
    </source>
</reference>
<evidence type="ECO:0000256" key="2">
    <source>
        <dbReference type="ARBA" id="ARBA00023287"/>
    </source>
</evidence>
<feature type="transmembrane region" description="Helical" evidence="3">
    <location>
        <begin position="20"/>
        <end position="41"/>
    </location>
</feature>
<keyword evidence="3" id="KW-0472">Membrane</keyword>
<gene>
    <name evidence="4" type="ORF">SAMN05421670_2264</name>
</gene>
<evidence type="ECO:0000256" key="1">
    <source>
        <dbReference type="ARBA" id="ARBA00004241"/>
    </source>
</evidence>
<evidence type="ECO:0000313" key="4">
    <source>
        <dbReference type="EMBL" id="SFQ47916.1"/>
    </source>
</evidence>
<dbReference type="InterPro" id="IPR012902">
    <property type="entry name" value="N_methyl_site"/>
</dbReference>
<dbReference type="RefSeq" id="WP_139219908.1">
    <property type="nucleotide sequence ID" value="NZ_FOXU01000003.1"/>
</dbReference>
<dbReference type="Proteomes" id="UP000198734">
    <property type="component" value="Unassembled WGS sequence"/>
</dbReference>
<keyword evidence="3" id="KW-1133">Transmembrane helix</keyword>
<evidence type="ECO:0000256" key="3">
    <source>
        <dbReference type="SAM" id="Phobius"/>
    </source>
</evidence>
<keyword evidence="2" id="KW-0178">Competence</keyword>
<dbReference type="STRING" id="126156.SAMN05421670_2264"/>
<accession>A0A1I5YUM3</accession>
<dbReference type="GO" id="GO:0030420">
    <property type="term" value="P:establishment of competence for transformation"/>
    <property type="evidence" value="ECO:0007669"/>
    <property type="project" value="UniProtKB-KW"/>
</dbReference>
<sequence>MKKMINKVSKNLSEKGLTLIEILASIILVTIILSAFFSFFIQSAKTGKTSEEVVDATYLAQVEMEKIYAQIKMEKIYELSRNGDVKDVINELVKEYVQDDPNKYIFTKKIDGSYVKLHFKLYSEPEMSGLVKLVIEVFEQDFELEKETRPRAKMETILEWRS</sequence>
<dbReference type="PROSITE" id="PS00409">
    <property type="entry name" value="PROKAR_NTER_METHYL"/>
    <property type="match status" value="1"/>
</dbReference>
<dbReference type="AlphaFoldDB" id="A0A1I5YUM3"/>
<dbReference type="GO" id="GO:0009986">
    <property type="term" value="C:cell surface"/>
    <property type="evidence" value="ECO:0007669"/>
    <property type="project" value="UniProtKB-SubCell"/>
</dbReference>
<keyword evidence="5" id="KW-1185">Reference proteome</keyword>
<dbReference type="EMBL" id="FOXU01000003">
    <property type="protein sequence ID" value="SFQ47916.1"/>
    <property type="molecule type" value="Genomic_DNA"/>
</dbReference>
<protein>
    <recommendedName>
        <fullName evidence="6">Prepilin-type N-terminal cleavage/methylation domain-containing protein</fullName>
    </recommendedName>
</protein>
<evidence type="ECO:0000313" key="5">
    <source>
        <dbReference type="Proteomes" id="UP000198734"/>
    </source>
</evidence>
<evidence type="ECO:0008006" key="6">
    <source>
        <dbReference type="Google" id="ProtNLM"/>
    </source>
</evidence>
<keyword evidence="3" id="KW-0812">Transmembrane</keyword>
<comment type="subcellular location">
    <subcellularLocation>
        <location evidence="1">Cell surface</location>
    </subcellularLocation>
</comment>
<organism evidence="4 5">
    <name type="scientific">Psychrobacillus psychrotolerans</name>
    <dbReference type="NCBI Taxonomy" id="126156"/>
    <lineage>
        <taxon>Bacteria</taxon>
        <taxon>Bacillati</taxon>
        <taxon>Bacillota</taxon>
        <taxon>Bacilli</taxon>
        <taxon>Bacillales</taxon>
        <taxon>Bacillaceae</taxon>
        <taxon>Psychrobacillus</taxon>
    </lineage>
</organism>
<proteinExistence type="predicted"/>
<name>A0A1I5YUM3_9BACI</name>
<dbReference type="OrthoDB" id="2456766at2"/>